<dbReference type="RefSeq" id="XP_022251315.1">
    <property type="nucleotide sequence ID" value="XM_022395607.1"/>
</dbReference>
<dbReference type="GeneID" id="106467427"/>
<comment type="similarity">
    <text evidence="2">Belongs to the eukaryotic RPA49/POLR1E RNA polymerase subunit family.</text>
</comment>
<dbReference type="InterPro" id="IPR009668">
    <property type="entry name" value="RNA_pol-assoc_fac_A49-like"/>
</dbReference>
<keyword evidence="6" id="KW-1185">Reference proteome</keyword>
<dbReference type="PANTHER" id="PTHR14440">
    <property type="entry name" value="DNA-DIRECTED RNA POLYMERASE I SUBUNIT RPA49"/>
    <property type="match status" value="1"/>
</dbReference>
<evidence type="ECO:0000256" key="1">
    <source>
        <dbReference type="ARBA" id="ARBA00004604"/>
    </source>
</evidence>
<organism evidence="6 7">
    <name type="scientific">Limulus polyphemus</name>
    <name type="common">Atlantic horseshoe crab</name>
    <dbReference type="NCBI Taxonomy" id="6850"/>
    <lineage>
        <taxon>Eukaryota</taxon>
        <taxon>Metazoa</taxon>
        <taxon>Ecdysozoa</taxon>
        <taxon>Arthropoda</taxon>
        <taxon>Chelicerata</taxon>
        <taxon>Merostomata</taxon>
        <taxon>Xiphosura</taxon>
        <taxon>Limulidae</taxon>
        <taxon>Limulus</taxon>
    </lineage>
</organism>
<reference evidence="7" key="1">
    <citation type="submission" date="2025-08" db="UniProtKB">
        <authorList>
            <consortium name="RefSeq"/>
        </authorList>
    </citation>
    <scope>IDENTIFICATION</scope>
    <source>
        <tissue evidence="7">Muscle</tissue>
    </source>
</reference>
<evidence type="ECO:0000313" key="7">
    <source>
        <dbReference type="RefSeq" id="XP_022251315.1"/>
    </source>
</evidence>
<evidence type="ECO:0000256" key="3">
    <source>
        <dbReference type="ARBA" id="ARBA00022478"/>
    </source>
</evidence>
<evidence type="ECO:0000256" key="4">
    <source>
        <dbReference type="ARBA" id="ARBA00023163"/>
    </source>
</evidence>
<dbReference type="Pfam" id="PF06870">
    <property type="entry name" value="RNA_pol_I_A49"/>
    <property type="match status" value="1"/>
</dbReference>
<proteinExistence type="inferred from homology"/>
<evidence type="ECO:0000313" key="6">
    <source>
        <dbReference type="Proteomes" id="UP000694941"/>
    </source>
</evidence>
<keyword evidence="5" id="KW-0539">Nucleus</keyword>
<keyword evidence="4" id="KW-0804">Transcription</keyword>
<evidence type="ECO:0000256" key="5">
    <source>
        <dbReference type="ARBA" id="ARBA00023242"/>
    </source>
</evidence>
<comment type="subcellular location">
    <subcellularLocation>
        <location evidence="1">Nucleus</location>
        <location evidence="1">Nucleolus</location>
    </subcellularLocation>
</comment>
<gene>
    <name evidence="7" type="primary">LOC106467427</name>
</gene>
<protein>
    <submittedName>
        <fullName evidence="7">DNA-directed RNA polymerase I subunit RPA49-like isoform X1</fullName>
    </submittedName>
</protein>
<name>A0ABM1T609_LIMPO</name>
<accession>A0ABM1T609</accession>
<keyword evidence="3" id="KW-0240">DNA-directed RNA polymerase</keyword>
<sequence>MITNNHSIEKISGGNLVKDHEKCKLEYIGGSDRSSGAYLVNFSNGKLKQNTKLNLHFKSYESSETREGLVLRRKRKIMVADSGRLQYVGYNFGSELSHLGTACRYCIGLLDKNNGTMKVYSTQMFHMRPSLEDAGGFEETENPTEKSKSYTEKVDMLTSAFGSKRKRKAMESRVHHKVEEGNLELAADKVVENIDKEVSGIKTMKKNRLELEMPEAIPPQNRNATCPEEVYNVKDNKVISIEEYSGLDEEANLVADATLDQINEWKKEEKYCHYVLIHLGRLSCIRETKLHQCKLLIYFHYLVTLLKLRYQDMKKKDPLPTVPEPYKHHLLNNFTLKSENEHGTTFRSFPQRMKDKVIAYAMVVALLLDGFSVDFSDVHPDLKFPMNRLITIVLVLGCHVRSSKNPSTGTPTKIADLTIPLYTPGDKPRSRRT</sequence>
<dbReference type="Proteomes" id="UP000694941">
    <property type="component" value="Unplaced"/>
</dbReference>
<evidence type="ECO:0000256" key="2">
    <source>
        <dbReference type="ARBA" id="ARBA00009430"/>
    </source>
</evidence>